<feature type="region of interest" description="Disordered" evidence="1">
    <location>
        <begin position="153"/>
        <end position="173"/>
    </location>
</feature>
<gene>
    <name evidence="2" type="ORF">Q4I28_007892</name>
</gene>
<feature type="region of interest" description="Disordered" evidence="1">
    <location>
        <begin position="305"/>
        <end position="362"/>
    </location>
</feature>
<organism evidence="2 3">
    <name type="scientific">Leishmania naiffi</name>
    <dbReference type="NCBI Taxonomy" id="5678"/>
    <lineage>
        <taxon>Eukaryota</taxon>
        <taxon>Discoba</taxon>
        <taxon>Euglenozoa</taxon>
        <taxon>Kinetoplastea</taxon>
        <taxon>Metakinetoplastina</taxon>
        <taxon>Trypanosomatida</taxon>
        <taxon>Trypanosomatidae</taxon>
        <taxon>Leishmaniinae</taxon>
        <taxon>Leishmania</taxon>
        <taxon>Leishmania naiffi species complex</taxon>
    </lineage>
</organism>
<feature type="region of interest" description="Disordered" evidence="1">
    <location>
        <begin position="474"/>
        <end position="499"/>
    </location>
</feature>
<evidence type="ECO:0000313" key="2">
    <source>
        <dbReference type="EMBL" id="KAL0516278.1"/>
    </source>
</evidence>
<evidence type="ECO:0000313" key="3">
    <source>
        <dbReference type="Proteomes" id="UP001501274"/>
    </source>
</evidence>
<feature type="compositionally biased region" description="Basic and acidic residues" evidence="1">
    <location>
        <begin position="337"/>
        <end position="348"/>
    </location>
</feature>
<dbReference type="EMBL" id="JBAMZN010000037">
    <property type="protein sequence ID" value="KAL0516278.1"/>
    <property type="molecule type" value="Genomic_DNA"/>
</dbReference>
<accession>A0AAW3B1Y8</accession>
<reference evidence="2 3" key="1">
    <citation type="submission" date="2024-02" db="EMBL/GenBank/DDBJ databases">
        <title>FIRST GENOME SEQUENCES OF Leishmania (Viannia) shawi, Leishmania (Viannia) lindenbergi AND Leishmania (Viannia) utingensis.</title>
        <authorList>
            <person name="Resadore F."/>
            <person name="Custodio M.G.F."/>
            <person name="Boite M.C."/>
            <person name="Cupolillo E."/>
            <person name="Ferreira G.E.M."/>
        </authorList>
    </citation>
    <scope>NUCLEOTIDE SEQUENCE [LARGE SCALE GENOMIC DNA]</scope>
    <source>
        <strain evidence="2 3">MDAS/BR/1979/M5533</strain>
    </source>
</reference>
<evidence type="ECO:0000256" key="1">
    <source>
        <dbReference type="SAM" id="MobiDB-lite"/>
    </source>
</evidence>
<protein>
    <submittedName>
        <fullName evidence="2">Uncharacterized protein</fullName>
    </submittedName>
</protein>
<keyword evidence="3" id="KW-1185">Reference proteome</keyword>
<name>A0AAW3B1Y8_9TRYP</name>
<feature type="region of interest" description="Disordered" evidence="1">
    <location>
        <begin position="535"/>
        <end position="558"/>
    </location>
</feature>
<dbReference type="Proteomes" id="UP001501274">
    <property type="component" value="Unassembled WGS sequence"/>
</dbReference>
<proteinExistence type="predicted"/>
<feature type="region of interest" description="Disordered" evidence="1">
    <location>
        <begin position="40"/>
        <end position="70"/>
    </location>
</feature>
<comment type="caution">
    <text evidence="2">The sequence shown here is derived from an EMBL/GenBank/DDBJ whole genome shotgun (WGS) entry which is preliminary data.</text>
</comment>
<sequence>MRPLRLRTVGSLLPSHTASFYRDAASATYRAWRSLSATAHNSQENATTNYTAPPLEQQPSASPQASPVTSHSMLFSRIDSAVLCPRLSQRQMRQRQRKWGTLWRYRSEYWSPHSVPTPPLVTSAMITASPRTSVRVPHSGVSQDGLAMTAKRGAEQVSHVNSSSPSPRPDLTTAEVECETDGGTRASLRTDSTGAAIVDSATLGSMHSSAVGTPSIEDPLLAFLDTHEEDAALLLAMWTSLHRSCVFGSALSESIVLQVRYFLHSLLRYRAVGAAVNFYYRLMGIGMQLHQSDLLLLFSSLTYDSPGSTEERQLRKPAKTTVIDDDKKMGTRRRKQLHEPTTRVRPADSSDQSQHNKAGEGSGEALACQMGSMVTVARKTGAPAFCAEGPAPVNAGASEGTGDTAWNAHVAGATHIAEGSNAGVSCASRWDRRSADSEAQPPSSIARRVAFHQQPEWIKRWILYEASMGTLEDLEGVEDDGEPSTRSTRSSEDPCWSTNNRVHMDTAAPSWQPLQRIEMAAILEHLHLLTLGAMQRDHRSPTEPNTTLPRRPLRCSSRRPQPRSVERLYWKEALELVRGAYIPASCPIRLSKGDGNLPCQAAEGLALPTGVVFALQSMLREVHSWKGAFALLRLAWREANHRGAGTAGALSLTPDCFLRGSILFMALAAPAQPWKSQALVEEWMHRVMLPRLAHDARAKAEAPFTATAATAALHALWLSHLCSVKASRPDEFVALSEEAADYLTSSSALRAIRGDLTLMMTEVCSSTELALDALRQTVLQALQYHRASEVLAKSIRTGAYRVENAKGMHELSRDHESNHAVDALTKTAVTSSAALMGGMSFSPSSQTAIQSSLSLSTPLLSDMMDVFALCCAAVKETVWLRLTTAASTNYAATMVEVLQFLERSVHGPAGLLSVFQLLCGSPVSRQVHNDKESPLVSTAYRTSGPERAYMSCLLATTLLQLVQLLCAPPDPKQRRFGSQVWNGAVLVLLVEFAVKVLERVTAEHVQEAPWRWAIEVRQQELANVTASTVRLVVRQLDINCMNERVMFGAMPDQDVELCALLARIFNKSSELMVASRASDVWRISPPSPVWQILASTCSPRTLQGIHLCLSSSSALGKRVRYRLSRRDVDSLDRWIQPPRSRLRTSARLRCARGAALSSSTRFMKAGVGAGGAVLERDVGIDFSLTLRLRDSLYTILKSERRKADVGQALQRLASTMSGCNASWLLCHLVTKDVALARGTCTVDFFATTLDRMAQEVAKSSATAPAVTRASLLQGSRLRPSRETYGTQTSPKTYGPPNLWLRALDVFWSAVDHAEHVDVAATQHPSASTVNAAETARTWNLVSVESQERAVLARLLLPLLRFSRAVNRPEVGRQWRRTWIAMYAPQEKKNPQWRQQNIEALSLLGEATALTRCVAEYHDCGSEALLCSVALQHSDWHSALEAIFQTYGAIEERHATGTTYSRDVARTILSLLTKSPMNLSNTAMRVRTVQGEMWDVECSLAVVRLLLRGRRWRLALTHVDEALELPDMQRVKAQVLVDPTGHLRQEAFPTSPTQAIPTHYAQLLTAALQATAIGGDSERASVYYDAFKALLRYVFAETVNVGTLHADEDCSQKSDSDGLDAALDMATLSERGEAHASCVEDRVQQTVRELAPRARILFFRAMTKRMLTSHAGKL</sequence>